<dbReference type="GO" id="GO:0006935">
    <property type="term" value="P:chemotaxis"/>
    <property type="evidence" value="ECO:0007669"/>
    <property type="project" value="UniProtKB-UniRule"/>
</dbReference>
<dbReference type="Gene3D" id="3.30.1330.200">
    <property type="match status" value="1"/>
</dbReference>
<evidence type="ECO:0000313" key="4">
    <source>
        <dbReference type="EMBL" id="AJA34034.1"/>
    </source>
</evidence>
<dbReference type="InterPro" id="IPR005659">
    <property type="entry name" value="Chemorcpt_Glu_NH3ase_CheD"/>
</dbReference>
<evidence type="ECO:0000256" key="3">
    <source>
        <dbReference type="HAMAP-Rule" id="MF_01440"/>
    </source>
</evidence>
<sequence>MTVLKNEIKVGIAEYKLGTESEKLITVGLGSCVGTIIYDKKTKIGGLSHIMLPDSVPFENKGVLNIAKFANLAIPEMVAEIKKKSPTADLAAKIVGGANMFNFNNGTGMSIGERNVLAVKSSLASLRIPIISENVGGNSGKTMIVDLKDFKTMVRIVNHEIVYI</sequence>
<dbReference type="AlphaFoldDB" id="A0A0A7RHJ9"/>
<accession>A0A0A7RHJ9</accession>
<name>A0A0A7RHJ9_9LACO</name>
<dbReference type="Pfam" id="PF03975">
    <property type="entry name" value="CheD"/>
    <property type="match status" value="1"/>
</dbReference>
<dbReference type="SUPFAM" id="SSF64438">
    <property type="entry name" value="CNF1/YfiH-like putative cysteine hydrolases"/>
    <property type="match status" value="1"/>
</dbReference>
<dbReference type="PANTHER" id="PTHR35147:SF1">
    <property type="entry name" value="CHEMORECEPTOR GLUTAMINE DEAMIDASE CHED-RELATED"/>
    <property type="match status" value="1"/>
</dbReference>
<proteinExistence type="inferred from homology"/>
<dbReference type="CDD" id="cd16352">
    <property type="entry name" value="CheD"/>
    <property type="match status" value="1"/>
</dbReference>
<comment type="similarity">
    <text evidence="3">Belongs to the CheD family.</text>
</comment>
<organism evidence="4">
    <name type="scientific">Liquorilactobacillus hordei</name>
    <dbReference type="NCBI Taxonomy" id="468911"/>
    <lineage>
        <taxon>Bacteria</taxon>
        <taxon>Bacillati</taxon>
        <taxon>Bacillota</taxon>
        <taxon>Bacilli</taxon>
        <taxon>Lactobacillales</taxon>
        <taxon>Lactobacillaceae</taxon>
        <taxon>Liquorilactobacillus</taxon>
    </lineage>
</organism>
<gene>
    <name evidence="3 4" type="primary">cheD</name>
</gene>
<evidence type="ECO:0000256" key="2">
    <source>
        <dbReference type="ARBA" id="ARBA00022801"/>
    </source>
</evidence>
<dbReference type="PANTHER" id="PTHR35147">
    <property type="entry name" value="CHEMORECEPTOR GLUTAMINE DEAMIDASE CHED-RELATED"/>
    <property type="match status" value="1"/>
</dbReference>
<protein>
    <recommendedName>
        <fullName evidence="3">Probable chemoreceptor glutamine deamidase CheD</fullName>
        <ecNumber evidence="3">3.5.1.44</ecNumber>
    </recommendedName>
</protein>
<dbReference type="HAMAP" id="MF_01440">
    <property type="entry name" value="CheD"/>
    <property type="match status" value="1"/>
</dbReference>
<reference evidence="4" key="1">
    <citation type="journal article" date="2014" name="Appl. Environ. Microbiol.">
        <title>Detection and genomic characterization of motility in Lactobacillus curvatus: confirmation of motility in a species outside the Lactobacillus salivarius clade.</title>
        <authorList>
            <person name="Cousin F.J."/>
            <person name="Lynch S.M."/>
            <person name="Harris H.M."/>
            <person name="McCann A."/>
            <person name="Lynch D.B."/>
            <person name="Neville B.A."/>
            <person name="Irisawa T."/>
            <person name="Okada S."/>
            <person name="Endo A."/>
            <person name="O'Toole P.W."/>
        </authorList>
    </citation>
    <scope>NUCLEOTIDE SEQUENCE</scope>
    <source>
        <strain evidence="4">DSM 19519</strain>
    </source>
</reference>
<keyword evidence="1 3" id="KW-0145">Chemotaxis</keyword>
<comment type="catalytic activity">
    <reaction evidence="3">
        <text>L-glutaminyl-[protein] + H2O = L-glutamyl-[protein] + NH4(+)</text>
        <dbReference type="Rhea" id="RHEA:16441"/>
        <dbReference type="Rhea" id="RHEA-COMP:10207"/>
        <dbReference type="Rhea" id="RHEA-COMP:10208"/>
        <dbReference type="ChEBI" id="CHEBI:15377"/>
        <dbReference type="ChEBI" id="CHEBI:28938"/>
        <dbReference type="ChEBI" id="CHEBI:29973"/>
        <dbReference type="ChEBI" id="CHEBI:30011"/>
        <dbReference type="EC" id="3.5.1.44"/>
    </reaction>
</comment>
<dbReference type="EMBL" id="KM886865">
    <property type="protein sequence ID" value="AJA34034.1"/>
    <property type="molecule type" value="Genomic_DNA"/>
</dbReference>
<evidence type="ECO:0000256" key="1">
    <source>
        <dbReference type="ARBA" id="ARBA00022500"/>
    </source>
</evidence>
<dbReference type="GO" id="GO:0050568">
    <property type="term" value="F:protein-glutamine glutaminase activity"/>
    <property type="evidence" value="ECO:0007669"/>
    <property type="project" value="UniProtKB-UniRule"/>
</dbReference>
<dbReference type="InterPro" id="IPR038592">
    <property type="entry name" value="CheD-like_sf"/>
</dbReference>
<dbReference type="EC" id="3.5.1.44" evidence="3"/>
<comment type="function">
    <text evidence="3">Probably deamidates glutamine residues to glutamate on methyl-accepting chemotaxis receptors (MCPs), playing an important role in chemotaxis.</text>
</comment>
<keyword evidence="2 3" id="KW-0378">Hydrolase</keyword>
<dbReference type="InterPro" id="IPR011324">
    <property type="entry name" value="Cytotoxic_necrot_fac-like_cat"/>
</dbReference>